<keyword evidence="3" id="KW-1185">Reference proteome</keyword>
<organism evidence="2 3">
    <name type="scientific">Adiantum capillus-veneris</name>
    <name type="common">Maidenhair fern</name>
    <dbReference type="NCBI Taxonomy" id="13818"/>
    <lineage>
        <taxon>Eukaryota</taxon>
        <taxon>Viridiplantae</taxon>
        <taxon>Streptophyta</taxon>
        <taxon>Embryophyta</taxon>
        <taxon>Tracheophyta</taxon>
        <taxon>Polypodiopsida</taxon>
        <taxon>Polypodiidae</taxon>
        <taxon>Polypodiales</taxon>
        <taxon>Pteridineae</taxon>
        <taxon>Pteridaceae</taxon>
        <taxon>Vittarioideae</taxon>
        <taxon>Adiantum</taxon>
    </lineage>
</organism>
<evidence type="ECO:0000313" key="3">
    <source>
        <dbReference type="Proteomes" id="UP000886520"/>
    </source>
</evidence>
<keyword evidence="1" id="KW-1133">Transmembrane helix</keyword>
<protein>
    <submittedName>
        <fullName evidence="2">Uncharacterized protein</fullName>
    </submittedName>
</protein>
<dbReference type="Proteomes" id="UP000886520">
    <property type="component" value="Chromosome 14"/>
</dbReference>
<sequence length="363" mass="40183">MCPHWTGNMGNGMLFASDYDILAFVFPSLAQLYWQNDKEFLILKVYEDLALYVYSCPQGQGFEAARVALMSNDSYAREAAVNVLCLWADMDTSQEITRHQKNLLSALAQALQDNIQGTGRAAALCFEKLGKSDASRTLGIRSAKSGEKLAHILIDLVCISVFEREEENESKVYIRALIPLMPLVMERIGSNTEFSCCNGKQVVNLRQALMSILDRGLEQNKNKRIEKGTLVVAAYALTGIVDDSTSHEHSAQIDRAIPKLGGQEVLLPEEHVYLSSLLRSSERGSSVEWSNKVVTPGAPKSPTVPLIARRNTFFLLAFLIVASALGLFFHFVTSLVFRLSMAAAVALLLCIHSTFIFFIPIIK</sequence>
<evidence type="ECO:0000313" key="2">
    <source>
        <dbReference type="EMBL" id="KAI5070309.1"/>
    </source>
</evidence>
<keyword evidence="1" id="KW-0472">Membrane</keyword>
<name>A0A9D4ULW9_ADICA</name>
<feature type="transmembrane region" description="Helical" evidence="1">
    <location>
        <begin position="339"/>
        <end position="362"/>
    </location>
</feature>
<comment type="caution">
    <text evidence="2">The sequence shown here is derived from an EMBL/GenBank/DDBJ whole genome shotgun (WGS) entry which is preliminary data.</text>
</comment>
<dbReference type="AlphaFoldDB" id="A0A9D4ULW9"/>
<keyword evidence="1" id="KW-0812">Transmembrane</keyword>
<dbReference type="InterPro" id="IPR016024">
    <property type="entry name" value="ARM-type_fold"/>
</dbReference>
<dbReference type="SUPFAM" id="SSF48371">
    <property type="entry name" value="ARM repeat"/>
    <property type="match status" value="1"/>
</dbReference>
<feature type="transmembrane region" description="Helical" evidence="1">
    <location>
        <begin position="313"/>
        <end position="333"/>
    </location>
</feature>
<accession>A0A9D4ULW9</accession>
<gene>
    <name evidence="2" type="ORF">GOP47_0014652</name>
</gene>
<evidence type="ECO:0000256" key="1">
    <source>
        <dbReference type="SAM" id="Phobius"/>
    </source>
</evidence>
<proteinExistence type="predicted"/>
<reference evidence="2" key="1">
    <citation type="submission" date="2021-01" db="EMBL/GenBank/DDBJ databases">
        <title>Adiantum capillus-veneris genome.</title>
        <authorList>
            <person name="Fang Y."/>
            <person name="Liao Q."/>
        </authorList>
    </citation>
    <scope>NUCLEOTIDE SEQUENCE</scope>
    <source>
        <strain evidence="2">H3</strain>
        <tissue evidence="2">Leaf</tissue>
    </source>
</reference>
<dbReference type="EMBL" id="JABFUD020000014">
    <property type="protein sequence ID" value="KAI5070309.1"/>
    <property type="molecule type" value="Genomic_DNA"/>
</dbReference>